<organism evidence="2 3">
    <name type="scientific">Vibrio crassostreae</name>
    <dbReference type="NCBI Taxonomy" id="246167"/>
    <lineage>
        <taxon>Bacteria</taxon>
        <taxon>Pseudomonadati</taxon>
        <taxon>Pseudomonadota</taxon>
        <taxon>Gammaproteobacteria</taxon>
        <taxon>Vibrionales</taxon>
        <taxon>Vibrionaceae</taxon>
        <taxon>Vibrio</taxon>
    </lineage>
</organism>
<reference evidence="3" key="1">
    <citation type="submission" date="2014-06" db="EMBL/GenBank/DDBJ databases">
        <authorList>
            <person name="Le Roux Frederique"/>
        </authorList>
    </citation>
    <scope>NUCLEOTIDE SEQUENCE [LARGE SCALE GENOMIC DNA]</scope>
    <source>
        <strain evidence="3">J5-5</strain>
    </source>
</reference>
<gene>
    <name evidence="2" type="ORF">VCR5J5_1370259</name>
</gene>
<feature type="domain" description="YagK/YfjJ C-terminal" evidence="1">
    <location>
        <begin position="51"/>
        <end position="198"/>
    </location>
</feature>
<name>A0A822MPK9_9VIBR</name>
<sequence length="226" mass="26973">MEDKMMNNEAADLKRLKDGFYRNYQVDIDHGNLSLAALEILSRAYQNALMRFGRCYVFRFRLRIPKKQNQQEKTLINHWFYRLCHYRKDDNLNVIWKREVNQTGCISYRMTLFLDASSYPPFVNEFKLRKRLTKDIKNSWRNTTNVDKRNINAVCLFLNQPLVELNKEHDDYRYQRGLLFYVLSRQARVNTTTHDEKNTLGSFISKSKKAKKKADYANTKESCDGQ</sequence>
<evidence type="ECO:0000313" key="2">
    <source>
        <dbReference type="EMBL" id="CDT04109.1"/>
    </source>
</evidence>
<accession>A0A822MPK9</accession>
<evidence type="ECO:0000313" key="3">
    <source>
        <dbReference type="Proteomes" id="UP000049495"/>
    </source>
</evidence>
<dbReference type="RefSeq" id="WP_228602097.1">
    <property type="nucleotide sequence ID" value="NZ_CAWQCV010000149.1"/>
</dbReference>
<comment type="caution">
    <text evidence="2">The sequence shown here is derived from an EMBL/GenBank/DDBJ whole genome shotgun (WGS) entry which is preliminary data.</text>
</comment>
<dbReference type="GeneID" id="69649126"/>
<dbReference type="AlphaFoldDB" id="A0A822MPK9"/>
<dbReference type="EMBL" id="CCJV01000043">
    <property type="protein sequence ID" value="CDT04109.1"/>
    <property type="molecule type" value="Genomic_DNA"/>
</dbReference>
<evidence type="ECO:0000259" key="1">
    <source>
        <dbReference type="Pfam" id="PF11726"/>
    </source>
</evidence>
<protein>
    <recommendedName>
        <fullName evidence="1">YagK/YfjJ C-terminal domain-containing protein</fullName>
    </recommendedName>
</protein>
<proteinExistence type="predicted"/>
<dbReference type="Pfam" id="PF11726">
    <property type="entry name" value="YagK_YfjJ_C"/>
    <property type="match status" value="1"/>
</dbReference>
<dbReference type="Proteomes" id="UP000049495">
    <property type="component" value="Unassembled WGS sequence"/>
</dbReference>
<dbReference type="InterPro" id="IPR057271">
    <property type="entry name" value="YagK_YfjJ_C"/>
</dbReference>